<protein>
    <submittedName>
        <fullName evidence="2">Uncharacterized protein</fullName>
    </submittedName>
</protein>
<proteinExistence type="predicted"/>
<keyword evidence="1" id="KW-1133">Transmembrane helix</keyword>
<dbReference type="Proteomes" id="UP001595696">
    <property type="component" value="Unassembled WGS sequence"/>
</dbReference>
<dbReference type="RefSeq" id="WP_378616635.1">
    <property type="nucleotide sequence ID" value="NZ_JBHSAX010000033.1"/>
</dbReference>
<keyword evidence="1" id="KW-0812">Transmembrane</keyword>
<dbReference type="EMBL" id="JBHSAX010000033">
    <property type="protein sequence ID" value="MFC3966160.1"/>
    <property type="molecule type" value="Genomic_DNA"/>
</dbReference>
<evidence type="ECO:0000313" key="2">
    <source>
        <dbReference type="EMBL" id="MFC3966160.1"/>
    </source>
</evidence>
<accession>A0ABV8E2I0</accession>
<reference evidence="3" key="1">
    <citation type="journal article" date="2019" name="Int. J. Syst. Evol. Microbiol.">
        <title>The Global Catalogue of Microorganisms (GCM) 10K type strain sequencing project: providing services to taxonomists for standard genome sequencing and annotation.</title>
        <authorList>
            <consortium name="The Broad Institute Genomics Platform"/>
            <consortium name="The Broad Institute Genome Sequencing Center for Infectious Disease"/>
            <person name="Wu L."/>
            <person name="Ma J."/>
        </authorList>
    </citation>
    <scope>NUCLEOTIDE SEQUENCE [LARGE SCALE GENOMIC DNA]</scope>
    <source>
        <strain evidence="3">CGMCC 4.7330</strain>
    </source>
</reference>
<gene>
    <name evidence="2" type="ORF">ACFO0B_29585</name>
</gene>
<comment type="caution">
    <text evidence="2">The sequence shown here is derived from an EMBL/GenBank/DDBJ whole genome shotgun (WGS) entry which is preliminary data.</text>
</comment>
<feature type="transmembrane region" description="Helical" evidence="1">
    <location>
        <begin position="14"/>
        <end position="33"/>
    </location>
</feature>
<keyword evidence="3" id="KW-1185">Reference proteome</keyword>
<organism evidence="2 3">
    <name type="scientific">Nocardia jiangsuensis</name>
    <dbReference type="NCBI Taxonomy" id="1691563"/>
    <lineage>
        <taxon>Bacteria</taxon>
        <taxon>Bacillati</taxon>
        <taxon>Actinomycetota</taxon>
        <taxon>Actinomycetes</taxon>
        <taxon>Mycobacteriales</taxon>
        <taxon>Nocardiaceae</taxon>
        <taxon>Nocardia</taxon>
    </lineage>
</organism>
<feature type="transmembrane region" description="Helical" evidence="1">
    <location>
        <begin position="39"/>
        <end position="60"/>
    </location>
</feature>
<feature type="transmembrane region" description="Helical" evidence="1">
    <location>
        <begin position="109"/>
        <end position="127"/>
    </location>
</feature>
<evidence type="ECO:0000256" key="1">
    <source>
        <dbReference type="SAM" id="Phobius"/>
    </source>
</evidence>
<keyword evidence="1" id="KW-0472">Membrane</keyword>
<name>A0ABV8E2I0_9NOCA</name>
<sequence length="133" mass="14846">MLQTVITRLSQQSFTVRGWSVTLVSVIFAFLTTQDSRTSMLILFALAPAWIFWGLDAYYLSLERRYRVLFADVARQIREPSAMETTLFEMVPESGQPFRALVRAARTPGVAAIPGVLTVMVVGYWAVSAGLKP</sequence>
<evidence type="ECO:0000313" key="3">
    <source>
        <dbReference type="Proteomes" id="UP001595696"/>
    </source>
</evidence>